<dbReference type="Proteomes" id="UP000215086">
    <property type="component" value="Chromosome"/>
</dbReference>
<organism evidence="1 2">
    <name type="scientific">Thermogutta terrifontis</name>
    <dbReference type="NCBI Taxonomy" id="1331910"/>
    <lineage>
        <taxon>Bacteria</taxon>
        <taxon>Pseudomonadati</taxon>
        <taxon>Planctomycetota</taxon>
        <taxon>Planctomycetia</taxon>
        <taxon>Pirellulales</taxon>
        <taxon>Thermoguttaceae</taxon>
        <taxon>Thermogutta</taxon>
    </lineage>
</organism>
<gene>
    <name evidence="1" type="ORF">THTE_4457</name>
</gene>
<evidence type="ECO:0000313" key="1">
    <source>
        <dbReference type="EMBL" id="ASV77058.1"/>
    </source>
</evidence>
<reference evidence="1 2" key="1">
    <citation type="journal article" name="Front. Microbiol.">
        <title>Sugar Metabolism of the First Thermophilic Planctomycete Thermogutta terrifontis: Comparative Genomic and Transcriptomic Approaches.</title>
        <authorList>
            <person name="Elcheninov A.G."/>
            <person name="Menzel P."/>
            <person name="Gudbergsdottir S.R."/>
            <person name="Slesarev A.I."/>
            <person name="Kadnikov V.V."/>
            <person name="Krogh A."/>
            <person name="Bonch-Osmolovskaya E.A."/>
            <person name="Peng X."/>
            <person name="Kublanov I.V."/>
        </authorList>
    </citation>
    <scope>NUCLEOTIDE SEQUENCE [LARGE SCALE GENOMIC DNA]</scope>
    <source>
        <strain evidence="1 2">R1</strain>
    </source>
</reference>
<name>A0A286RM64_9BACT</name>
<keyword evidence="2" id="KW-1185">Reference proteome</keyword>
<proteinExistence type="predicted"/>
<dbReference type="EMBL" id="CP018477">
    <property type="protein sequence ID" value="ASV77058.1"/>
    <property type="molecule type" value="Genomic_DNA"/>
</dbReference>
<dbReference type="AlphaFoldDB" id="A0A286RM64"/>
<dbReference type="KEGG" id="ttf:THTE_4457"/>
<evidence type="ECO:0000313" key="2">
    <source>
        <dbReference type="Proteomes" id="UP000215086"/>
    </source>
</evidence>
<sequence length="38" mass="4605">MIHYLEVRGLVCMDRAARSKRADFVILKQNWKELEQKE</sequence>
<protein>
    <submittedName>
        <fullName evidence="1">Uncharacterized protein</fullName>
    </submittedName>
</protein>
<accession>A0A286RM64</accession>